<proteinExistence type="predicted"/>
<organism evidence="1 3">
    <name type="scientific">Cymbomonas tetramitiformis</name>
    <dbReference type="NCBI Taxonomy" id="36881"/>
    <lineage>
        <taxon>Eukaryota</taxon>
        <taxon>Viridiplantae</taxon>
        <taxon>Chlorophyta</taxon>
        <taxon>Pyramimonadophyceae</taxon>
        <taxon>Pyramimonadales</taxon>
        <taxon>Pyramimonadaceae</taxon>
        <taxon>Cymbomonas</taxon>
    </lineage>
</organism>
<name>A0AAE0BZZ7_9CHLO</name>
<dbReference type="Proteomes" id="UP001190700">
    <property type="component" value="Unassembled WGS sequence"/>
</dbReference>
<protein>
    <submittedName>
        <fullName evidence="1">Uncharacterized protein</fullName>
    </submittedName>
</protein>
<comment type="caution">
    <text evidence="1">The sequence shown here is derived from an EMBL/GenBank/DDBJ whole genome shotgun (WGS) entry which is preliminary data.</text>
</comment>
<reference evidence="1" key="2">
    <citation type="submission" date="2023-06" db="EMBL/GenBank/DDBJ databases">
        <title>Long-read-based genome assembly of the green algal bacterivore Cymbomonas tetramitiformis.</title>
        <authorList>
            <person name="Gyaltshen Y."/>
            <person name="Rozenberg A."/>
            <person name="Paasch A."/>
            <person name="Burns J.A."/>
            <person name="Warring S."/>
            <person name="Larson R."/>
            <person name="Maurer-Alcala X."/>
            <person name="Dacks J."/>
            <person name="Kim E."/>
        </authorList>
    </citation>
    <scope>NUCLEOTIDE SEQUENCE</scope>
    <source>
        <strain evidence="1">PLY_AMNH</strain>
    </source>
</reference>
<evidence type="ECO:0000313" key="2">
    <source>
        <dbReference type="EMBL" id="KAK3271997.1"/>
    </source>
</evidence>
<accession>A0AAE0BZZ7</accession>
<keyword evidence="3" id="KW-1185">Reference proteome</keyword>
<dbReference type="EMBL" id="LGRX02009222">
    <property type="protein sequence ID" value="KAK3271997.1"/>
    <property type="molecule type" value="Genomic_DNA"/>
</dbReference>
<gene>
    <name evidence="2" type="ORF">CYMTET_19682</name>
    <name evidence="1" type="ORF">CYMTET_44540</name>
</gene>
<dbReference type="AlphaFoldDB" id="A0AAE0BZZ7"/>
<evidence type="ECO:0000313" key="3">
    <source>
        <dbReference type="Proteomes" id="UP001190700"/>
    </source>
</evidence>
<reference evidence="1 3" key="1">
    <citation type="journal article" date="2015" name="Genome Biol. Evol.">
        <title>Comparative Genomics of a Bacterivorous Green Alga Reveals Evolutionary Causalities and Consequences of Phago-Mixotrophic Mode of Nutrition.</title>
        <authorList>
            <person name="Burns J.A."/>
            <person name="Paasch A."/>
            <person name="Narechania A."/>
            <person name="Kim E."/>
        </authorList>
    </citation>
    <scope>NUCLEOTIDE SEQUENCE [LARGE SCALE GENOMIC DNA]</scope>
    <source>
        <strain evidence="1">PLY_AMNH</strain>
    </source>
</reference>
<dbReference type="EMBL" id="LGRX02030266">
    <property type="protein sequence ID" value="KAK3245911.1"/>
    <property type="molecule type" value="Genomic_DNA"/>
</dbReference>
<sequence length="150" mass="17068">MLSSDEGALEDGFKVAREVQDQRAVKEQFLKAKANTGKRTVQKNADIEWRELDRLLKKKNFRLFHFDSHTLKFFMSPLDLPWCPAGIMLMMDPRIGKPLFNTAACYSDAVHSCVKNSSIEQGLYGCGAGVMCRRREFTARVCHAEDTYQG</sequence>
<evidence type="ECO:0000313" key="1">
    <source>
        <dbReference type="EMBL" id="KAK3245911.1"/>
    </source>
</evidence>